<dbReference type="InterPro" id="IPR036259">
    <property type="entry name" value="MFS_trans_sf"/>
</dbReference>
<comment type="similarity">
    <text evidence="2">Belongs to the major facilitator superfamily. MFSD6 family.</text>
</comment>
<dbReference type="Pfam" id="PF12832">
    <property type="entry name" value="MFS_1_like"/>
    <property type="match status" value="1"/>
</dbReference>
<evidence type="ECO:0000313" key="8">
    <source>
        <dbReference type="EMBL" id="NDV31755.1"/>
    </source>
</evidence>
<dbReference type="GO" id="GO:0016020">
    <property type="term" value="C:membrane"/>
    <property type="evidence" value="ECO:0007669"/>
    <property type="project" value="UniProtKB-SubCell"/>
</dbReference>
<feature type="transmembrane region" description="Helical" evidence="6">
    <location>
        <begin position="300"/>
        <end position="318"/>
    </location>
</feature>
<accession>A0A6B2L490</accession>
<dbReference type="InterPro" id="IPR051717">
    <property type="entry name" value="MFS_MFSD6"/>
</dbReference>
<dbReference type="PANTHER" id="PTHR16172:SF41">
    <property type="entry name" value="MAJOR FACILITATOR SUPERFAMILY DOMAIN-CONTAINING PROTEIN 6-LIKE"/>
    <property type="match status" value="1"/>
</dbReference>
<feature type="transmembrane region" description="Helical" evidence="6">
    <location>
        <begin position="20"/>
        <end position="39"/>
    </location>
</feature>
<keyword evidence="4 6" id="KW-1133">Transmembrane helix</keyword>
<proteinExistence type="inferred from homology"/>
<feature type="domain" description="Major facilitator superfamily associated" evidence="7">
    <location>
        <begin position="38"/>
        <end position="389"/>
    </location>
</feature>
<evidence type="ECO:0000256" key="4">
    <source>
        <dbReference type="ARBA" id="ARBA00022989"/>
    </source>
</evidence>
<feature type="transmembrane region" description="Helical" evidence="6">
    <location>
        <begin position="389"/>
        <end position="407"/>
    </location>
</feature>
<dbReference type="Gene3D" id="1.20.1250.20">
    <property type="entry name" value="MFS general substrate transporter like domains"/>
    <property type="match status" value="2"/>
</dbReference>
<reference evidence="8" key="1">
    <citation type="journal article" date="2020" name="J. Eukaryot. Microbiol.">
        <title>De novo Sequencing, Assembly and Annotation of the Transcriptome for the Free-Living Testate Amoeba Arcella intermedia.</title>
        <authorList>
            <person name="Ribeiro G.M."/>
            <person name="Porfirio-Sousa A.L."/>
            <person name="Maurer-Alcala X.X."/>
            <person name="Katz L.A."/>
            <person name="Lahr D.J.G."/>
        </authorList>
    </citation>
    <scope>NUCLEOTIDE SEQUENCE</scope>
</reference>
<feature type="transmembrane region" description="Helical" evidence="6">
    <location>
        <begin position="360"/>
        <end position="383"/>
    </location>
</feature>
<feature type="transmembrane region" description="Helical" evidence="6">
    <location>
        <begin position="324"/>
        <end position="348"/>
    </location>
</feature>
<evidence type="ECO:0000256" key="5">
    <source>
        <dbReference type="ARBA" id="ARBA00023136"/>
    </source>
</evidence>
<dbReference type="PANTHER" id="PTHR16172">
    <property type="entry name" value="MAJOR FACILITATOR SUPERFAMILY DOMAIN-CONTAINING PROTEIN 6-LIKE"/>
    <property type="match status" value="1"/>
</dbReference>
<protein>
    <recommendedName>
        <fullName evidence="7">Major facilitator superfamily associated domain-containing protein</fullName>
    </recommendedName>
</protein>
<dbReference type="AlphaFoldDB" id="A0A6B2L490"/>
<evidence type="ECO:0000256" key="3">
    <source>
        <dbReference type="ARBA" id="ARBA00022692"/>
    </source>
</evidence>
<evidence type="ECO:0000256" key="1">
    <source>
        <dbReference type="ARBA" id="ARBA00004141"/>
    </source>
</evidence>
<name>A0A6B2L490_9EUKA</name>
<keyword evidence="3 6" id="KW-0812">Transmembrane</keyword>
<keyword evidence="5 6" id="KW-0472">Membrane</keyword>
<dbReference type="InterPro" id="IPR024989">
    <property type="entry name" value="MFS_assoc_dom"/>
</dbReference>
<dbReference type="SUPFAM" id="SSF103473">
    <property type="entry name" value="MFS general substrate transporter"/>
    <property type="match status" value="1"/>
</dbReference>
<organism evidence="8">
    <name type="scientific">Arcella intermedia</name>
    <dbReference type="NCBI Taxonomy" id="1963864"/>
    <lineage>
        <taxon>Eukaryota</taxon>
        <taxon>Amoebozoa</taxon>
        <taxon>Tubulinea</taxon>
        <taxon>Elardia</taxon>
        <taxon>Arcellinida</taxon>
        <taxon>Sphaerothecina</taxon>
        <taxon>Arcellidae</taxon>
        <taxon>Arcella</taxon>
    </lineage>
</organism>
<dbReference type="EMBL" id="GIBP01002786">
    <property type="protein sequence ID" value="NDV31755.1"/>
    <property type="molecule type" value="Transcribed_RNA"/>
</dbReference>
<sequence length="432" mass="47990">MDKYHGASPLRGPPSEGPPVALWLPKLMYVVATMANSGWGRYQTLYFNNKGISPSTIGLMRGLGLGTKSISYPFWGLVADWSGSLQIALIGSILASTFALELFRLDWTYSSLWHLLFVQIVRSASNSIWPLVDAFAMAVVANSNSNEGYGQQRLWCAISWGLSALLLGYVIDQTSFNALFYFTYSMVIIEVLLVLCLIPRKTILAKSDNNNNNNKESISLTDTTNIKLFFTKKFITLSSILLFYGIVMSIPESVLFIHLDSHLHMSKTEIGLSLGCSVLLEIPLFYTSQNLLATYGTSSLLYLSQGTTFLRLFLYQFISEELKWTVYLIQVLHGICFAGFWVGVVHLGQRIGPKGLNTTSHALVSAIYATLAQAIGGVLMGWILEEFGFKLVLWTGMLLMGLVLFLTKSLMEMDEVMSDLGDLQIINPTQQV</sequence>
<evidence type="ECO:0000256" key="6">
    <source>
        <dbReference type="SAM" id="Phobius"/>
    </source>
</evidence>
<feature type="transmembrane region" description="Helical" evidence="6">
    <location>
        <begin position="178"/>
        <end position="198"/>
    </location>
</feature>
<comment type="subcellular location">
    <subcellularLocation>
        <location evidence="1">Membrane</location>
        <topology evidence="1">Multi-pass membrane protein</topology>
    </subcellularLocation>
</comment>
<feature type="transmembrane region" description="Helical" evidence="6">
    <location>
        <begin position="234"/>
        <end position="258"/>
    </location>
</feature>
<evidence type="ECO:0000256" key="2">
    <source>
        <dbReference type="ARBA" id="ARBA00005241"/>
    </source>
</evidence>
<evidence type="ECO:0000259" key="7">
    <source>
        <dbReference type="Pfam" id="PF12832"/>
    </source>
</evidence>
<feature type="transmembrane region" description="Helical" evidence="6">
    <location>
        <begin position="154"/>
        <end position="172"/>
    </location>
</feature>